<evidence type="ECO:0000256" key="1">
    <source>
        <dbReference type="ARBA" id="ARBA00010617"/>
    </source>
</evidence>
<proteinExistence type="inferred from homology"/>
<dbReference type="GO" id="GO:0005506">
    <property type="term" value="F:iron ion binding"/>
    <property type="evidence" value="ECO:0007669"/>
    <property type="project" value="InterPro"/>
</dbReference>
<dbReference type="GO" id="GO:0016705">
    <property type="term" value="F:oxidoreductase activity, acting on paired donors, with incorporation or reduction of molecular oxygen"/>
    <property type="evidence" value="ECO:0007669"/>
    <property type="project" value="InterPro"/>
</dbReference>
<dbReference type="Gene3D" id="1.10.630.10">
    <property type="entry name" value="Cytochrome P450"/>
    <property type="match status" value="1"/>
</dbReference>
<dbReference type="STRING" id="1748243.Tel_08980"/>
<keyword evidence="6" id="KW-0503">Monooxygenase</keyword>
<dbReference type="InterPro" id="IPR050196">
    <property type="entry name" value="Cytochrome_P450_Monoox"/>
</dbReference>
<evidence type="ECO:0000256" key="2">
    <source>
        <dbReference type="ARBA" id="ARBA00022617"/>
    </source>
</evidence>
<keyword evidence="3" id="KW-0479">Metal-binding</keyword>
<dbReference type="InterPro" id="IPR036396">
    <property type="entry name" value="Cyt_P450_sf"/>
</dbReference>
<sequence>MAATAVIPTVSLWHSVVYNVMHVLPAYSRGLFTPNKFWTGLWDRLQPDPAAVKFVSRLRKKYHSDYLYIHVLTKKSLLVLDPDGIRHVLDHSPDIYADAKLKRKGMSHFQPDAVTISRGEAWRDRRRFNESVLDSGQALHRHADQFLDIINGETRHVLQSKQLKWSDWADLFDQITLQVIFGKGIRDNTSLQALRQLMRQSNRGFGLDKSSQFDAFYDNIQRRRESAPDTSLAGLCKHAPVTEVTKPDNQIPHWMFAMADTLAINTARALALITSHSEAEQAVREEMAATRLNTAAAVRSLTYLRGCVQEAMRLWPTTPTLVRETLQDDRLGGAPVAKGTQVLILNSFNHRDREQLDFADRFEPQRWQQGDSINYRFNHLSNGAQVCAGKELALFMATAVLAKLLATHRFALQRPMLDRRKPLPYLYNHFKLSFSIRPI</sequence>
<name>A0A0S2TDQ9_9GAMM</name>
<dbReference type="PANTHER" id="PTHR24291:SF50">
    <property type="entry name" value="BIFUNCTIONAL ALBAFLAVENONE MONOOXYGENASE_TERPENE SYNTHASE"/>
    <property type="match status" value="1"/>
</dbReference>
<keyword evidence="5" id="KW-0408">Iron</keyword>
<dbReference type="KEGG" id="tee:Tel_08980"/>
<evidence type="ECO:0000256" key="6">
    <source>
        <dbReference type="ARBA" id="ARBA00023033"/>
    </source>
</evidence>
<organism evidence="7 8">
    <name type="scientific">Candidatus Tenderia electrophaga</name>
    <dbReference type="NCBI Taxonomy" id="1748243"/>
    <lineage>
        <taxon>Bacteria</taxon>
        <taxon>Pseudomonadati</taxon>
        <taxon>Pseudomonadota</taxon>
        <taxon>Gammaproteobacteria</taxon>
        <taxon>Candidatus Tenderiales</taxon>
        <taxon>Candidatus Tenderiaceae</taxon>
        <taxon>Candidatus Tenderia</taxon>
    </lineage>
</organism>
<keyword evidence="2" id="KW-0349">Heme</keyword>
<protein>
    <recommendedName>
        <fullName evidence="9">Cytochrome</fullName>
    </recommendedName>
</protein>
<comment type="similarity">
    <text evidence="1">Belongs to the cytochrome P450 family.</text>
</comment>
<dbReference type="GO" id="GO:0020037">
    <property type="term" value="F:heme binding"/>
    <property type="evidence" value="ECO:0007669"/>
    <property type="project" value="InterPro"/>
</dbReference>
<dbReference type="AlphaFoldDB" id="A0A0S2TDQ9"/>
<evidence type="ECO:0008006" key="9">
    <source>
        <dbReference type="Google" id="ProtNLM"/>
    </source>
</evidence>
<reference evidence="7" key="1">
    <citation type="submission" date="2015-10" db="EMBL/GenBank/DDBJ databases">
        <title>Description of Candidatus Tenderia electrophaga gen. nov, sp. nov., an Uncultivated Electroautotroph from a Biocathode Enrichment.</title>
        <authorList>
            <person name="Eddie B.J."/>
            <person name="Malanoski A.P."/>
            <person name="Wang Z."/>
            <person name="Hall R.J."/>
            <person name="Oh S.D."/>
            <person name="Heiner C."/>
            <person name="Lin B."/>
            <person name="Strycharz-Glaven S.M."/>
        </authorList>
    </citation>
    <scope>NUCLEOTIDE SEQUENCE [LARGE SCALE GENOMIC DNA]</scope>
    <source>
        <strain evidence="7">NRL1</strain>
    </source>
</reference>
<dbReference type="Proteomes" id="UP000055136">
    <property type="component" value="Chromosome"/>
</dbReference>
<dbReference type="EMBL" id="CP013099">
    <property type="protein sequence ID" value="ALP53278.1"/>
    <property type="molecule type" value="Genomic_DNA"/>
</dbReference>
<dbReference type="SUPFAM" id="SSF48264">
    <property type="entry name" value="Cytochrome P450"/>
    <property type="match status" value="1"/>
</dbReference>
<evidence type="ECO:0000313" key="7">
    <source>
        <dbReference type="EMBL" id="ALP53278.1"/>
    </source>
</evidence>
<evidence type="ECO:0000256" key="3">
    <source>
        <dbReference type="ARBA" id="ARBA00022723"/>
    </source>
</evidence>
<dbReference type="PANTHER" id="PTHR24291">
    <property type="entry name" value="CYTOCHROME P450 FAMILY 4"/>
    <property type="match status" value="1"/>
</dbReference>
<dbReference type="InterPro" id="IPR001128">
    <property type="entry name" value="Cyt_P450"/>
</dbReference>
<dbReference type="GO" id="GO:0004497">
    <property type="term" value="F:monooxygenase activity"/>
    <property type="evidence" value="ECO:0007669"/>
    <property type="project" value="UniProtKB-KW"/>
</dbReference>
<dbReference type="Pfam" id="PF00067">
    <property type="entry name" value="p450"/>
    <property type="match status" value="2"/>
</dbReference>
<keyword evidence="4" id="KW-0560">Oxidoreductase</keyword>
<evidence type="ECO:0000256" key="4">
    <source>
        <dbReference type="ARBA" id="ARBA00023002"/>
    </source>
</evidence>
<accession>A0A0S2TDQ9</accession>
<gene>
    <name evidence="7" type="ORF">Tel_08980</name>
</gene>
<evidence type="ECO:0000313" key="8">
    <source>
        <dbReference type="Proteomes" id="UP000055136"/>
    </source>
</evidence>
<keyword evidence="8" id="KW-1185">Reference proteome</keyword>
<evidence type="ECO:0000256" key="5">
    <source>
        <dbReference type="ARBA" id="ARBA00023004"/>
    </source>
</evidence>